<feature type="compositionally biased region" description="Polar residues" evidence="1">
    <location>
        <begin position="539"/>
        <end position="560"/>
    </location>
</feature>
<accession>A0A0B2X071</accession>
<evidence type="ECO:0000313" key="2">
    <source>
        <dbReference type="EMBL" id="KHN99082.1"/>
    </source>
</evidence>
<evidence type="ECO:0000313" key="3">
    <source>
        <dbReference type="Proteomes" id="UP000030816"/>
    </source>
</evidence>
<sequence>MARFPFSFTGRKKPNIPPPPAGWRMSKAHKILGATPLNIDAPDRWDDVSSLMTSDDTSSTTGASSELELRGGHEYEHQFSIAKSDEDWGEESDAAIPIPQPSKLNDMGFGQPTEIVEADTAGALRKSQSSSTIRSWYDKSKLPLSISPQTSSSAMAMGLPPKFQGGLDTLNPEEDRGSRKKLSKLASSRVYRKRSDSGDKVTATESALNRKFRPRSIISSLSVKSTRARESRHFQNKRTKGDPHSPVPEARRPVTSGSSRLRRRDSRELPSLYSHYEEMSLRHVMRQSSAPTLAMTENGILTLQNIAEMPCDGGRAVEKPAHQRQKPVSPIPKLPTRPKAAASQSSPDVSVSSRHAKTSKTSKSPDKFLDDADLLQTSVLILSSDSEEDDVEEEPILTRPSALPLARNPSKAEASPPRLEDCRTRIVCDPRAGEKRHGRSTEQGKGSNIPTSKTCLASQGSGTRIGSPVETRSGSATPVESLFHALSSPGISIMSYASVNSEMTWQGKPGYGIQEARLMTVLQPRQPVSVEVEEKQDEASLTTVGASRQPTLNQALSTDRPTPPLSPTSVDFYIRSAPSSVHGPGSHSRLMAVTHQEEVLLSALRHKQQAVRRESALNVSEENEPESVASMEGQPKNCSHEQQGMEADVSSDHAVLPAEEGQQKGHRPNESQTTIVGSTFEFGFPAPPSFRANASIQIEQGVGRPESSRALPIQSQDMVVPCGDSIPTRPAGPAPMLALPKLPRQVRKSKSSGRDYASSKSQQGATVYFDDSAASPDLSDIQGWGSGAFPARNAASTDAPLATSWPEHERGQERGEKVPPSSKLEPRSFLITDGSSRPSVRNPVSTHGKEKSASRDEEIPRPDSPISPGEFPAVPTTRITAGNMTRLSAVESGLLRKAGEPA</sequence>
<dbReference type="HOGENOM" id="CLU_009274_1_0_1"/>
<feature type="region of interest" description="Disordered" evidence="1">
    <location>
        <begin position="532"/>
        <end position="566"/>
    </location>
</feature>
<feature type="compositionally biased region" description="Basic and acidic residues" evidence="1">
    <location>
        <begin position="847"/>
        <end position="861"/>
    </location>
</feature>
<comment type="caution">
    <text evidence="2">The sequence shown here is derived from an EMBL/GenBank/DDBJ whole genome shotgun (WGS) entry which is preliminary data.</text>
</comment>
<dbReference type="STRING" id="1081103.A0A0B2X071"/>
<feature type="compositionally biased region" description="Basic and acidic residues" evidence="1">
    <location>
        <begin position="431"/>
        <end position="442"/>
    </location>
</feature>
<dbReference type="AlphaFoldDB" id="A0A0B2X071"/>
<dbReference type="RefSeq" id="XP_040680148.1">
    <property type="nucleotide sequence ID" value="XM_040821579.1"/>
</dbReference>
<dbReference type="OrthoDB" id="5244050at2759"/>
<feature type="compositionally biased region" description="Basic and acidic residues" evidence="1">
    <location>
        <begin position="227"/>
        <end position="243"/>
    </location>
</feature>
<feature type="region of interest" description="Disordered" evidence="1">
    <location>
        <begin position="431"/>
        <end position="475"/>
    </location>
</feature>
<feature type="compositionally biased region" description="Acidic residues" evidence="1">
    <location>
        <begin position="385"/>
        <end position="395"/>
    </location>
</feature>
<name>A0A0B2X071_METAS</name>
<feature type="region of interest" description="Disordered" evidence="1">
    <location>
        <begin position="86"/>
        <end position="110"/>
    </location>
</feature>
<feature type="region of interest" description="Disordered" evidence="1">
    <location>
        <begin position="385"/>
        <end position="419"/>
    </location>
</feature>
<feature type="region of interest" description="Disordered" evidence="1">
    <location>
        <begin position="219"/>
        <end position="269"/>
    </location>
</feature>
<organism evidence="2 3">
    <name type="scientific">Metarhizium album (strain ARSEF 1941)</name>
    <dbReference type="NCBI Taxonomy" id="1081103"/>
    <lineage>
        <taxon>Eukaryota</taxon>
        <taxon>Fungi</taxon>
        <taxon>Dikarya</taxon>
        <taxon>Ascomycota</taxon>
        <taxon>Pezizomycotina</taxon>
        <taxon>Sordariomycetes</taxon>
        <taxon>Hypocreomycetidae</taxon>
        <taxon>Hypocreales</taxon>
        <taxon>Clavicipitaceae</taxon>
        <taxon>Metarhizium</taxon>
    </lineage>
</organism>
<dbReference type="Proteomes" id="UP000030816">
    <property type="component" value="Unassembled WGS sequence"/>
</dbReference>
<protein>
    <submittedName>
        <fullName evidence="2">Uncharacterized protein</fullName>
    </submittedName>
</protein>
<feature type="region of interest" description="Disordered" evidence="1">
    <location>
        <begin position="611"/>
        <end position="652"/>
    </location>
</feature>
<evidence type="ECO:0000256" key="1">
    <source>
        <dbReference type="SAM" id="MobiDB-lite"/>
    </source>
</evidence>
<keyword evidence="3" id="KW-1185">Reference proteome</keyword>
<dbReference type="EMBL" id="AZHE01000005">
    <property type="protein sequence ID" value="KHN99082.1"/>
    <property type="molecule type" value="Genomic_DNA"/>
</dbReference>
<feature type="compositionally biased region" description="Basic and acidic residues" evidence="1">
    <location>
        <begin position="806"/>
        <end position="817"/>
    </location>
</feature>
<feature type="region of interest" description="Disordered" evidence="1">
    <location>
        <begin position="48"/>
        <end position="67"/>
    </location>
</feature>
<feature type="compositionally biased region" description="Low complexity" evidence="1">
    <location>
        <begin position="340"/>
        <end position="353"/>
    </location>
</feature>
<reference evidence="2 3" key="1">
    <citation type="journal article" date="2014" name="Proc. Natl. Acad. Sci. U.S.A.">
        <title>Trajectory and genomic determinants of fungal-pathogen speciation and host adaptation.</title>
        <authorList>
            <person name="Hu X."/>
            <person name="Xiao G."/>
            <person name="Zheng P."/>
            <person name="Shang Y."/>
            <person name="Su Y."/>
            <person name="Zhang X."/>
            <person name="Liu X."/>
            <person name="Zhan S."/>
            <person name="St Leger R.J."/>
            <person name="Wang C."/>
        </authorList>
    </citation>
    <scope>NUCLEOTIDE SEQUENCE [LARGE SCALE GENOMIC DNA]</scope>
    <source>
        <strain evidence="2 3">ARSEF 1941</strain>
    </source>
</reference>
<feature type="compositionally biased region" description="Polar residues" evidence="1">
    <location>
        <begin position="833"/>
        <end position="845"/>
    </location>
</feature>
<feature type="region of interest" description="Disordered" evidence="1">
    <location>
        <begin position="312"/>
        <end position="369"/>
    </location>
</feature>
<feature type="region of interest" description="Disordered" evidence="1">
    <location>
        <begin position="1"/>
        <end position="24"/>
    </location>
</feature>
<feature type="compositionally biased region" description="Polar residues" evidence="1">
    <location>
        <begin position="443"/>
        <end position="475"/>
    </location>
</feature>
<gene>
    <name evidence="2" type="ORF">MAM_02780</name>
</gene>
<feature type="region of interest" description="Disordered" evidence="1">
    <location>
        <begin position="701"/>
        <end position="885"/>
    </location>
</feature>
<feature type="compositionally biased region" description="Low complexity" evidence="1">
    <location>
        <begin position="48"/>
        <end position="65"/>
    </location>
</feature>
<dbReference type="GeneID" id="63737235"/>
<feature type="region of interest" description="Disordered" evidence="1">
    <location>
        <begin position="143"/>
        <end position="207"/>
    </location>
</feature>
<proteinExistence type="predicted"/>